<keyword evidence="2" id="KW-1185">Reference proteome</keyword>
<reference evidence="1 2" key="1">
    <citation type="submission" date="2018-11" db="EMBL/GenBank/DDBJ databases">
        <authorList>
            <consortium name="Pathogen Informatics"/>
        </authorList>
    </citation>
    <scope>NUCLEOTIDE SEQUENCE [LARGE SCALE GENOMIC DNA]</scope>
</reference>
<dbReference type="GO" id="GO:0015074">
    <property type="term" value="P:DNA integration"/>
    <property type="evidence" value="ECO:0007669"/>
    <property type="project" value="TreeGrafter"/>
</dbReference>
<evidence type="ECO:0000313" key="1">
    <source>
        <dbReference type="EMBL" id="VDM71090.1"/>
    </source>
</evidence>
<dbReference type="InterPro" id="IPR036397">
    <property type="entry name" value="RNaseH_sf"/>
</dbReference>
<dbReference type="GO" id="GO:0044774">
    <property type="term" value="P:mitotic DNA integrity checkpoint signaling"/>
    <property type="evidence" value="ECO:0007669"/>
    <property type="project" value="TreeGrafter"/>
</dbReference>
<organism evidence="1 2">
    <name type="scientific">Strongylus vulgaris</name>
    <name type="common">Blood worm</name>
    <dbReference type="NCBI Taxonomy" id="40348"/>
    <lineage>
        <taxon>Eukaryota</taxon>
        <taxon>Metazoa</taxon>
        <taxon>Ecdysozoa</taxon>
        <taxon>Nematoda</taxon>
        <taxon>Chromadorea</taxon>
        <taxon>Rhabditida</taxon>
        <taxon>Rhabditina</taxon>
        <taxon>Rhabditomorpha</taxon>
        <taxon>Strongyloidea</taxon>
        <taxon>Strongylidae</taxon>
        <taxon>Strongylus</taxon>
    </lineage>
</organism>
<dbReference type="GO" id="GO:0031297">
    <property type="term" value="P:replication fork processing"/>
    <property type="evidence" value="ECO:0007669"/>
    <property type="project" value="TreeGrafter"/>
</dbReference>
<evidence type="ECO:0000313" key="2">
    <source>
        <dbReference type="Proteomes" id="UP000270094"/>
    </source>
</evidence>
<accession>A0A3P7IDU3</accession>
<dbReference type="PANTHER" id="PTHR46060">
    <property type="entry name" value="MARINER MOS1 TRANSPOSASE-LIKE PROTEIN"/>
    <property type="match status" value="1"/>
</dbReference>
<dbReference type="InterPro" id="IPR052709">
    <property type="entry name" value="Transposase-MT_Hybrid"/>
</dbReference>
<dbReference type="OrthoDB" id="5841685at2759"/>
<evidence type="ECO:0008006" key="3">
    <source>
        <dbReference type="Google" id="ProtNLM"/>
    </source>
</evidence>
<dbReference type="GO" id="GO:0000729">
    <property type="term" value="P:DNA double-strand break processing"/>
    <property type="evidence" value="ECO:0007669"/>
    <property type="project" value="TreeGrafter"/>
</dbReference>
<dbReference type="GO" id="GO:0042800">
    <property type="term" value="F:histone H3K4 methyltransferase activity"/>
    <property type="evidence" value="ECO:0007669"/>
    <property type="project" value="TreeGrafter"/>
</dbReference>
<dbReference type="Gene3D" id="3.30.420.10">
    <property type="entry name" value="Ribonuclease H-like superfamily/Ribonuclease H"/>
    <property type="match status" value="1"/>
</dbReference>
<name>A0A3P7IDU3_STRVU</name>
<dbReference type="GO" id="GO:0046975">
    <property type="term" value="F:histone H3K36 methyltransferase activity"/>
    <property type="evidence" value="ECO:0007669"/>
    <property type="project" value="TreeGrafter"/>
</dbReference>
<dbReference type="GO" id="GO:0044547">
    <property type="term" value="F:DNA topoisomerase binding"/>
    <property type="evidence" value="ECO:0007669"/>
    <property type="project" value="TreeGrafter"/>
</dbReference>
<dbReference type="GO" id="GO:0003697">
    <property type="term" value="F:single-stranded DNA binding"/>
    <property type="evidence" value="ECO:0007669"/>
    <property type="project" value="TreeGrafter"/>
</dbReference>
<dbReference type="GO" id="GO:0035861">
    <property type="term" value="C:site of double-strand break"/>
    <property type="evidence" value="ECO:0007669"/>
    <property type="project" value="TreeGrafter"/>
</dbReference>
<dbReference type="GO" id="GO:0006303">
    <property type="term" value="P:double-strand break repair via nonhomologous end joining"/>
    <property type="evidence" value="ECO:0007669"/>
    <property type="project" value="TreeGrafter"/>
</dbReference>
<dbReference type="EMBL" id="UYYB01018764">
    <property type="protein sequence ID" value="VDM71090.1"/>
    <property type="molecule type" value="Genomic_DNA"/>
</dbReference>
<dbReference type="GO" id="GO:0005634">
    <property type="term" value="C:nucleus"/>
    <property type="evidence" value="ECO:0007669"/>
    <property type="project" value="TreeGrafter"/>
</dbReference>
<dbReference type="AlphaFoldDB" id="A0A3P7IDU3"/>
<dbReference type="Proteomes" id="UP000270094">
    <property type="component" value="Unassembled WGS sequence"/>
</dbReference>
<dbReference type="GO" id="GO:0000793">
    <property type="term" value="C:condensed chromosome"/>
    <property type="evidence" value="ECO:0007669"/>
    <property type="project" value="TreeGrafter"/>
</dbReference>
<sequence>MAEILSTFGDKSITEGQLKEWFEEFRKKYAQIAGAPPAPQAQAQNELMRALLDADPNKTIPQLAQEFGASVDTILSHLRMSGILKNVKRTALTEKQRRMRLEVCSNLILRQSRDPSFLDRIVTYGEVWMSNGYTSDRKESLMIAVWWTTYGIIHHVLVPAGGRMTAQLYFYQLNEMHKKLLRMKGDVIEKRGMLMLHDTQLPYLSLCTIRALHQLGYEVLPSPEKSSDLLPTDYHFVPQFRQFMAGRVCNNDAELAQCVDIFLNTKNVQFFVSGIYDLVARWKKCFAASGDYFKT</sequence>
<protein>
    <recommendedName>
        <fullName evidence="3">Mos1 transposase HTH domain-containing protein</fullName>
    </recommendedName>
</protein>
<dbReference type="InterPro" id="IPR001888">
    <property type="entry name" value="Transposase_1"/>
</dbReference>
<dbReference type="PANTHER" id="PTHR46060:SF3">
    <property type="entry name" value="PROTEIN GVQW3"/>
    <property type="match status" value="1"/>
</dbReference>
<gene>
    <name evidence="1" type="ORF">SVUK_LOCUS6088</name>
</gene>
<proteinExistence type="predicted"/>
<dbReference type="Pfam" id="PF01359">
    <property type="entry name" value="Transposase_1"/>
    <property type="match status" value="1"/>
</dbReference>
<dbReference type="GO" id="GO:0000014">
    <property type="term" value="F:single-stranded DNA endodeoxyribonuclease activity"/>
    <property type="evidence" value="ECO:0007669"/>
    <property type="project" value="TreeGrafter"/>
</dbReference>
<dbReference type="GO" id="GO:0003690">
    <property type="term" value="F:double-stranded DNA binding"/>
    <property type="evidence" value="ECO:0007669"/>
    <property type="project" value="TreeGrafter"/>
</dbReference>